<gene>
    <name evidence="1" type="ORF">DCAF_LOCUS6450</name>
</gene>
<keyword evidence="2" id="KW-1185">Reference proteome</keyword>
<dbReference type="AlphaFoldDB" id="A0AAV1R6U0"/>
<dbReference type="Proteomes" id="UP001314170">
    <property type="component" value="Unassembled WGS sequence"/>
</dbReference>
<comment type="caution">
    <text evidence="1">The sequence shown here is derived from an EMBL/GenBank/DDBJ whole genome shotgun (WGS) entry which is preliminary data.</text>
</comment>
<name>A0AAV1R6U0_9ROSI</name>
<evidence type="ECO:0000313" key="2">
    <source>
        <dbReference type="Proteomes" id="UP001314170"/>
    </source>
</evidence>
<proteinExistence type="predicted"/>
<reference evidence="1 2" key="1">
    <citation type="submission" date="2024-01" db="EMBL/GenBank/DDBJ databases">
        <authorList>
            <person name="Waweru B."/>
        </authorList>
    </citation>
    <scope>NUCLEOTIDE SEQUENCE [LARGE SCALE GENOMIC DNA]</scope>
</reference>
<accession>A0AAV1R6U0</accession>
<evidence type="ECO:0000313" key="1">
    <source>
        <dbReference type="EMBL" id="CAK7328717.1"/>
    </source>
</evidence>
<sequence length="157" mass="17998">MLRSTPEESKPALIRKKAEPAYGARRKTAFSICCRLKARTPAVRLGCFFRRTKRHFMPGWCPFSLLSDSTSELDPLPIRKCVRHSKRQDRTTSAESHPAAGIGNCGISGFRLLQRRQFIRSRILKPQTLSVNNIEKIRTKELELSSIFNSRKKILRS</sequence>
<organism evidence="1 2">
    <name type="scientific">Dovyalis caffra</name>
    <dbReference type="NCBI Taxonomy" id="77055"/>
    <lineage>
        <taxon>Eukaryota</taxon>
        <taxon>Viridiplantae</taxon>
        <taxon>Streptophyta</taxon>
        <taxon>Embryophyta</taxon>
        <taxon>Tracheophyta</taxon>
        <taxon>Spermatophyta</taxon>
        <taxon>Magnoliopsida</taxon>
        <taxon>eudicotyledons</taxon>
        <taxon>Gunneridae</taxon>
        <taxon>Pentapetalae</taxon>
        <taxon>rosids</taxon>
        <taxon>fabids</taxon>
        <taxon>Malpighiales</taxon>
        <taxon>Salicaceae</taxon>
        <taxon>Flacourtieae</taxon>
        <taxon>Dovyalis</taxon>
    </lineage>
</organism>
<dbReference type="EMBL" id="CAWUPB010000903">
    <property type="protein sequence ID" value="CAK7328717.1"/>
    <property type="molecule type" value="Genomic_DNA"/>
</dbReference>
<protein>
    <submittedName>
        <fullName evidence="1">Uncharacterized protein</fullName>
    </submittedName>
</protein>